<dbReference type="PANTHER" id="PTHR34582:SF6">
    <property type="entry name" value="UPF0702 TRANSMEMBRANE PROTEIN YCAP"/>
    <property type="match status" value="1"/>
</dbReference>
<feature type="region of interest" description="Disordered" evidence="7">
    <location>
        <begin position="152"/>
        <end position="173"/>
    </location>
</feature>
<organism evidence="10 11">
    <name type="scientific">Cohnella hongkongensis</name>
    <dbReference type="NCBI Taxonomy" id="178337"/>
    <lineage>
        <taxon>Bacteria</taxon>
        <taxon>Bacillati</taxon>
        <taxon>Bacillota</taxon>
        <taxon>Bacilli</taxon>
        <taxon>Bacillales</taxon>
        <taxon>Paenibacillaceae</taxon>
        <taxon>Cohnella</taxon>
    </lineage>
</organism>
<evidence type="ECO:0000256" key="3">
    <source>
        <dbReference type="ARBA" id="ARBA00022475"/>
    </source>
</evidence>
<dbReference type="InterPro" id="IPR023090">
    <property type="entry name" value="UPF0702_alpha/beta_dom_sf"/>
</dbReference>
<dbReference type="InterPro" id="IPR007353">
    <property type="entry name" value="DUF421"/>
</dbReference>
<keyword evidence="6 8" id="KW-0472">Membrane</keyword>
<evidence type="ECO:0000256" key="7">
    <source>
        <dbReference type="SAM" id="MobiDB-lite"/>
    </source>
</evidence>
<feature type="transmembrane region" description="Helical" evidence="8">
    <location>
        <begin position="57"/>
        <end position="80"/>
    </location>
</feature>
<dbReference type="PANTHER" id="PTHR34582">
    <property type="entry name" value="UPF0702 TRANSMEMBRANE PROTEIN YCAP"/>
    <property type="match status" value="1"/>
</dbReference>
<evidence type="ECO:0000259" key="9">
    <source>
        <dbReference type="Pfam" id="PF04239"/>
    </source>
</evidence>
<dbReference type="Gene3D" id="3.30.240.20">
    <property type="entry name" value="bsu07140 like domains"/>
    <property type="match status" value="2"/>
</dbReference>
<dbReference type="RefSeq" id="WP_378099402.1">
    <property type="nucleotide sequence ID" value="NZ_JBHSEP010000016.1"/>
</dbReference>
<evidence type="ECO:0000313" key="11">
    <source>
        <dbReference type="Proteomes" id="UP001596028"/>
    </source>
</evidence>
<comment type="subcellular location">
    <subcellularLocation>
        <location evidence="1">Cell membrane</location>
        <topology evidence="1">Multi-pass membrane protein</topology>
    </subcellularLocation>
</comment>
<gene>
    <name evidence="10" type="ORF">ACFO3S_19165</name>
</gene>
<protein>
    <submittedName>
        <fullName evidence="10">YetF domain-containing protein</fullName>
    </submittedName>
</protein>
<name>A0ABV9FJR7_9BACL</name>
<comment type="caution">
    <text evidence="10">The sequence shown here is derived from an EMBL/GenBank/DDBJ whole genome shotgun (WGS) entry which is preliminary data.</text>
</comment>
<evidence type="ECO:0000313" key="10">
    <source>
        <dbReference type="EMBL" id="MFC4600374.1"/>
    </source>
</evidence>
<keyword evidence="3" id="KW-1003">Cell membrane</keyword>
<dbReference type="Proteomes" id="UP001596028">
    <property type="component" value="Unassembled WGS sequence"/>
</dbReference>
<keyword evidence="11" id="KW-1185">Reference proteome</keyword>
<comment type="similarity">
    <text evidence="2">Belongs to the UPF0702 family.</text>
</comment>
<feature type="compositionally biased region" description="Basic and acidic residues" evidence="7">
    <location>
        <begin position="152"/>
        <end position="163"/>
    </location>
</feature>
<feature type="domain" description="YetF C-terminal" evidence="9">
    <location>
        <begin position="81"/>
        <end position="231"/>
    </location>
</feature>
<evidence type="ECO:0000256" key="4">
    <source>
        <dbReference type="ARBA" id="ARBA00022692"/>
    </source>
</evidence>
<accession>A0ABV9FJR7</accession>
<sequence>MEMATILLRTIFMYFFIFLIMRMMGKREIGKLSVFDLVISIMIAEIAVIVIESTEKTLLTAVAPIVLLVVIQLGIAFLSLKNRTIRLLIDGKPSVLIQDGHLNRREMFRQRYNMDDLMLQLRENQVSDIAEVKMAVLESTGKLSVIMREQRGIDSSESADDRQSGVSGAAADAKSEAGPKIRYELLPLPLIMDGQVQDDNLNKLGKTRFWLKSELQPHGVDSFKQVFFCSIDHKGKLYVDKKE</sequence>
<feature type="transmembrane region" description="Helical" evidence="8">
    <location>
        <begin position="6"/>
        <end position="25"/>
    </location>
</feature>
<keyword evidence="5 8" id="KW-1133">Transmembrane helix</keyword>
<evidence type="ECO:0000256" key="5">
    <source>
        <dbReference type="ARBA" id="ARBA00022989"/>
    </source>
</evidence>
<dbReference type="EMBL" id="JBHSEP010000016">
    <property type="protein sequence ID" value="MFC4600374.1"/>
    <property type="molecule type" value="Genomic_DNA"/>
</dbReference>
<reference evidence="11" key="1">
    <citation type="journal article" date="2019" name="Int. J. Syst. Evol. Microbiol.">
        <title>The Global Catalogue of Microorganisms (GCM) 10K type strain sequencing project: providing services to taxonomists for standard genome sequencing and annotation.</title>
        <authorList>
            <consortium name="The Broad Institute Genomics Platform"/>
            <consortium name="The Broad Institute Genome Sequencing Center for Infectious Disease"/>
            <person name="Wu L."/>
            <person name="Ma J."/>
        </authorList>
    </citation>
    <scope>NUCLEOTIDE SEQUENCE [LARGE SCALE GENOMIC DNA]</scope>
    <source>
        <strain evidence="11">CCUG 49571</strain>
    </source>
</reference>
<dbReference type="Pfam" id="PF04239">
    <property type="entry name" value="DUF421"/>
    <property type="match status" value="1"/>
</dbReference>
<evidence type="ECO:0000256" key="1">
    <source>
        <dbReference type="ARBA" id="ARBA00004651"/>
    </source>
</evidence>
<keyword evidence="4 8" id="KW-0812">Transmembrane</keyword>
<evidence type="ECO:0000256" key="6">
    <source>
        <dbReference type="ARBA" id="ARBA00023136"/>
    </source>
</evidence>
<proteinExistence type="inferred from homology"/>
<evidence type="ECO:0000256" key="2">
    <source>
        <dbReference type="ARBA" id="ARBA00006448"/>
    </source>
</evidence>
<evidence type="ECO:0000256" key="8">
    <source>
        <dbReference type="SAM" id="Phobius"/>
    </source>
</evidence>
<feature type="transmembrane region" description="Helical" evidence="8">
    <location>
        <begin position="32"/>
        <end position="51"/>
    </location>
</feature>